<evidence type="ECO:0000256" key="12">
    <source>
        <dbReference type="SAM" id="MobiDB-lite"/>
    </source>
</evidence>
<evidence type="ECO:0000256" key="3">
    <source>
        <dbReference type="ARBA" id="ARBA00022535"/>
    </source>
</evidence>
<keyword evidence="4" id="KW-0808">Transferase</keyword>
<dbReference type="SMART" id="SM00054">
    <property type="entry name" value="EFh"/>
    <property type="match status" value="3"/>
</dbReference>
<dbReference type="InterPro" id="IPR018247">
    <property type="entry name" value="EF_Hand_1_Ca_BS"/>
</dbReference>
<dbReference type="SUPFAM" id="SSF56112">
    <property type="entry name" value="Protein kinase-like (PK-like)"/>
    <property type="match status" value="1"/>
</dbReference>
<dbReference type="SMART" id="SM00220">
    <property type="entry name" value="S_TKc"/>
    <property type="match status" value="1"/>
</dbReference>
<dbReference type="PROSITE" id="PS00889">
    <property type="entry name" value="CNMP_BINDING_2"/>
    <property type="match status" value="1"/>
</dbReference>
<keyword evidence="8 11" id="KW-0067">ATP-binding</keyword>
<dbReference type="PROSITE" id="PS00018">
    <property type="entry name" value="EF_HAND_1"/>
    <property type="match status" value="2"/>
</dbReference>
<evidence type="ECO:0000256" key="6">
    <source>
        <dbReference type="ARBA" id="ARBA00022777"/>
    </source>
</evidence>
<dbReference type="Pfam" id="PF00027">
    <property type="entry name" value="cNMP_binding"/>
    <property type="match status" value="2"/>
</dbReference>
<evidence type="ECO:0000256" key="1">
    <source>
        <dbReference type="ARBA" id="ARBA00001946"/>
    </source>
</evidence>
<dbReference type="SMART" id="SM00100">
    <property type="entry name" value="cNMP"/>
    <property type="match status" value="2"/>
</dbReference>
<feature type="region of interest" description="Disordered" evidence="12">
    <location>
        <begin position="1"/>
        <end position="26"/>
    </location>
</feature>
<feature type="domain" description="EF-hand" evidence="15">
    <location>
        <begin position="399"/>
        <end position="434"/>
    </location>
</feature>
<evidence type="ECO:0000256" key="5">
    <source>
        <dbReference type="ARBA" id="ARBA00022741"/>
    </source>
</evidence>
<dbReference type="PROSITE" id="PS50222">
    <property type="entry name" value="EF_HAND_2"/>
    <property type="match status" value="3"/>
</dbReference>
<dbReference type="InterPro" id="IPR011009">
    <property type="entry name" value="Kinase-like_dom_sf"/>
</dbReference>
<evidence type="ECO:0000256" key="8">
    <source>
        <dbReference type="ARBA" id="ARBA00022840"/>
    </source>
</evidence>
<dbReference type="InterPro" id="IPR050205">
    <property type="entry name" value="CDPK_Ser/Thr_kinases"/>
</dbReference>
<evidence type="ECO:0000313" key="16">
    <source>
        <dbReference type="EMBL" id="CAE4601805.1"/>
    </source>
</evidence>
<dbReference type="GO" id="GO:0004674">
    <property type="term" value="F:protein serine/threonine kinase activity"/>
    <property type="evidence" value="ECO:0007669"/>
    <property type="project" value="UniProtKB-KW"/>
</dbReference>
<dbReference type="AlphaFoldDB" id="A0A7S4R3M4"/>
<evidence type="ECO:0000256" key="10">
    <source>
        <dbReference type="ARBA" id="ARBA00024334"/>
    </source>
</evidence>
<comment type="cofactor">
    <cofactor evidence="1">
        <name>Mg(2+)</name>
        <dbReference type="ChEBI" id="CHEBI:18420"/>
    </cofactor>
</comment>
<feature type="domain" description="EF-hand" evidence="15">
    <location>
        <begin position="723"/>
        <end position="755"/>
    </location>
</feature>
<name>A0A7S4R3M4_9STRA</name>
<dbReference type="SUPFAM" id="SSF47473">
    <property type="entry name" value="EF-hand"/>
    <property type="match status" value="1"/>
</dbReference>
<dbReference type="GO" id="GO:0005524">
    <property type="term" value="F:ATP binding"/>
    <property type="evidence" value="ECO:0007669"/>
    <property type="project" value="UniProtKB-UniRule"/>
</dbReference>
<evidence type="ECO:0000256" key="11">
    <source>
        <dbReference type="PROSITE-ProRule" id="PRU10141"/>
    </source>
</evidence>
<dbReference type="CDD" id="cd00038">
    <property type="entry name" value="CAP_ED"/>
    <property type="match status" value="2"/>
</dbReference>
<keyword evidence="7" id="KW-0106">Calcium</keyword>
<evidence type="ECO:0008006" key="17">
    <source>
        <dbReference type="Google" id="ProtNLM"/>
    </source>
</evidence>
<evidence type="ECO:0000256" key="9">
    <source>
        <dbReference type="ARBA" id="ARBA00022992"/>
    </source>
</evidence>
<protein>
    <recommendedName>
        <fullName evidence="17">cGMP-dependent protein kinase</fullName>
    </recommendedName>
</protein>
<keyword evidence="6" id="KW-0418">Kinase</keyword>
<dbReference type="InterPro" id="IPR018490">
    <property type="entry name" value="cNMP-bd_dom_sf"/>
</dbReference>
<dbReference type="SUPFAM" id="SSF51206">
    <property type="entry name" value="cAMP-binding domain-like"/>
    <property type="match status" value="2"/>
</dbReference>
<dbReference type="InterPro" id="IPR017441">
    <property type="entry name" value="Protein_kinase_ATP_BS"/>
</dbReference>
<keyword evidence="5 11" id="KW-0547">Nucleotide-binding</keyword>
<sequence length="755" mass="84090">MAVTMSSSSECNDANVKDKTSKKEDEFPLMNQNGVPLWSPLSHLPSLCESAQFSVRQYKTQQRFKSALRIDLTSEYDIDPNPLGEGAYGAVFLAHNRKTGQDMAMKKISKFYTDDDTFLREIDALLHIQKSGGHPNICGLQKAYSEVRDFVLVLDLVTGGEMFDHLIEGGAYSEADAARLVREVASALSFIHGIGIVHVDLKPENLMLSSKSRDDAVIKLVDFGCSEVISPERDEDALTAGTIAYSPPEALIYSNGVPRKTIKPSFDMWSMGIILYVMLTGFHPFDMDGMASDDELRQRIITEPNLPISQTHLISHLSPSAIDLLQKLLNPDPNKRLSAYEMLQHPWVKGETARDSKMSGSNERLSKFRVFRSALAAKVFGDFINWSSDDDGNNECSAKGSDLFERAFKTFDTKKRGYISTSDLSRLAKDKEAGEDAEPSSLSLSGFADLLSESLNNKYFPKDHVIYNEGDLGDHMYFINSGTVEVETRDGFQIKLGKGAVFGEGALLSKDKKRSAAVKCVTPVHVIEVDRRFFNKYLSNPDSSELAHSLREKVNARALSRAGDKLVREGSSETVEYKKGDILFDEGGRGKCLYMLDEGKIDLSTGGNSVQVLSPGELCGLQSVLLKRPITFTATCISDKCRLRSMCETDFNKLLKSSRSMKESLENMCLRRVFKKAVVKKMNKSFPSASELREVFDAVDLDHSGTLDMNEIKEVLNFLDTKLTKRQTKDILRSLDLDGSGEIDFEEFKNIFGKQ</sequence>
<reference evidence="16" key="1">
    <citation type="submission" date="2021-01" db="EMBL/GenBank/DDBJ databases">
        <authorList>
            <person name="Corre E."/>
            <person name="Pelletier E."/>
            <person name="Niang G."/>
            <person name="Scheremetjew M."/>
            <person name="Finn R."/>
            <person name="Kale V."/>
            <person name="Holt S."/>
            <person name="Cochrane G."/>
            <person name="Meng A."/>
            <person name="Brown T."/>
            <person name="Cohen L."/>
        </authorList>
    </citation>
    <scope>NUCLEOTIDE SEQUENCE</scope>
    <source>
        <strain evidence="16">GSO104</strain>
    </source>
</reference>
<dbReference type="InterPro" id="IPR000595">
    <property type="entry name" value="cNMP-bd_dom"/>
</dbReference>
<keyword evidence="3" id="KW-0140">cGMP</keyword>
<dbReference type="PROSITE" id="PS50011">
    <property type="entry name" value="PROTEIN_KINASE_DOM"/>
    <property type="match status" value="1"/>
</dbReference>
<dbReference type="EMBL" id="HBNS01015045">
    <property type="protein sequence ID" value="CAE4601805.1"/>
    <property type="molecule type" value="Transcribed_RNA"/>
</dbReference>
<dbReference type="InterPro" id="IPR002048">
    <property type="entry name" value="EF_hand_dom"/>
</dbReference>
<dbReference type="PROSITE" id="PS00107">
    <property type="entry name" value="PROTEIN_KINASE_ATP"/>
    <property type="match status" value="1"/>
</dbReference>
<feature type="domain" description="EF-hand" evidence="15">
    <location>
        <begin position="687"/>
        <end position="722"/>
    </location>
</feature>
<dbReference type="FunFam" id="1.10.510.10:FF:000571">
    <property type="entry name" value="Maternal embryonic leucine zipper kinase"/>
    <property type="match status" value="1"/>
</dbReference>
<keyword evidence="2" id="KW-0723">Serine/threonine-protein kinase</keyword>
<accession>A0A7S4R3M4</accession>
<evidence type="ECO:0000259" key="14">
    <source>
        <dbReference type="PROSITE" id="PS50042"/>
    </source>
</evidence>
<feature type="binding site" evidence="11">
    <location>
        <position position="106"/>
    </location>
    <ligand>
        <name>ATP</name>
        <dbReference type="ChEBI" id="CHEBI:30616"/>
    </ligand>
</feature>
<feature type="compositionally biased region" description="Polar residues" evidence="12">
    <location>
        <begin position="1"/>
        <end position="12"/>
    </location>
</feature>
<organism evidence="16">
    <name type="scientific">Ditylum brightwellii</name>
    <dbReference type="NCBI Taxonomy" id="49249"/>
    <lineage>
        <taxon>Eukaryota</taxon>
        <taxon>Sar</taxon>
        <taxon>Stramenopiles</taxon>
        <taxon>Ochrophyta</taxon>
        <taxon>Bacillariophyta</taxon>
        <taxon>Mediophyceae</taxon>
        <taxon>Lithodesmiophycidae</taxon>
        <taxon>Lithodesmiales</taxon>
        <taxon>Lithodesmiaceae</taxon>
        <taxon>Ditylum</taxon>
    </lineage>
</organism>
<comment type="similarity">
    <text evidence="10">Belongs to the protein kinase superfamily. Ser/Thr protein kinase family. CDPK subfamily.</text>
</comment>
<feature type="domain" description="Cyclic nucleotide-binding" evidence="14">
    <location>
        <begin position="573"/>
        <end position="672"/>
    </location>
</feature>
<feature type="domain" description="Cyclic nucleotide-binding" evidence="14">
    <location>
        <begin position="451"/>
        <end position="538"/>
    </location>
</feature>
<dbReference type="InterPro" id="IPR011992">
    <property type="entry name" value="EF-hand-dom_pair"/>
</dbReference>
<dbReference type="Pfam" id="PF00069">
    <property type="entry name" value="Pkinase"/>
    <property type="match status" value="1"/>
</dbReference>
<dbReference type="CDD" id="cd00051">
    <property type="entry name" value="EFh"/>
    <property type="match status" value="1"/>
</dbReference>
<dbReference type="GO" id="GO:0030553">
    <property type="term" value="F:cGMP binding"/>
    <property type="evidence" value="ECO:0007669"/>
    <property type="project" value="UniProtKB-KW"/>
</dbReference>
<dbReference type="Gene3D" id="2.60.120.10">
    <property type="entry name" value="Jelly Rolls"/>
    <property type="match status" value="2"/>
</dbReference>
<evidence type="ECO:0000256" key="4">
    <source>
        <dbReference type="ARBA" id="ARBA00022679"/>
    </source>
</evidence>
<feature type="domain" description="Protein kinase" evidence="13">
    <location>
        <begin position="77"/>
        <end position="348"/>
    </location>
</feature>
<dbReference type="PROSITE" id="PS50042">
    <property type="entry name" value="CNMP_BINDING_3"/>
    <property type="match status" value="2"/>
</dbReference>
<dbReference type="PANTHER" id="PTHR24349">
    <property type="entry name" value="SERINE/THREONINE-PROTEIN KINASE"/>
    <property type="match status" value="1"/>
</dbReference>
<dbReference type="InterPro" id="IPR008271">
    <property type="entry name" value="Ser/Thr_kinase_AS"/>
</dbReference>
<evidence type="ECO:0000256" key="7">
    <source>
        <dbReference type="ARBA" id="ARBA00022837"/>
    </source>
</evidence>
<dbReference type="PROSITE" id="PS00108">
    <property type="entry name" value="PROTEIN_KINASE_ST"/>
    <property type="match status" value="1"/>
</dbReference>
<keyword evidence="9" id="KW-0142">cGMP-binding</keyword>
<feature type="compositionally biased region" description="Basic and acidic residues" evidence="12">
    <location>
        <begin position="15"/>
        <end position="26"/>
    </location>
</feature>
<dbReference type="Pfam" id="PF13499">
    <property type="entry name" value="EF-hand_7"/>
    <property type="match status" value="1"/>
</dbReference>
<dbReference type="GO" id="GO:0005509">
    <property type="term" value="F:calcium ion binding"/>
    <property type="evidence" value="ECO:0007669"/>
    <property type="project" value="InterPro"/>
</dbReference>
<dbReference type="InterPro" id="IPR000719">
    <property type="entry name" value="Prot_kinase_dom"/>
</dbReference>
<dbReference type="Gene3D" id="1.10.238.10">
    <property type="entry name" value="EF-hand"/>
    <property type="match status" value="1"/>
</dbReference>
<proteinExistence type="inferred from homology"/>
<evidence type="ECO:0000256" key="2">
    <source>
        <dbReference type="ARBA" id="ARBA00022527"/>
    </source>
</evidence>
<evidence type="ECO:0000259" key="13">
    <source>
        <dbReference type="PROSITE" id="PS50011"/>
    </source>
</evidence>
<dbReference type="InterPro" id="IPR014710">
    <property type="entry name" value="RmlC-like_jellyroll"/>
</dbReference>
<evidence type="ECO:0000259" key="15">
    <source>
        <dbReference type="PROSITE" id="PS50222"/>
    </source>
</evidence>
<dbReference type="InterPro" id="IPR018488">
    <property type="entry name" value="cNMP-bd_CS"/>
</dbReference>
<dbReference type="Gene3D" id="1.10.510.10">
    <property type="entry name" value="Transferase(Phosphotransferase) domain 1"/>
    <property type="match status" value="1"/>
</dbReference>
<gene>
    <name evidence="16" type="ORF">DBRI00130_LOCUS12085</name>
</gene>